<dbReference type="EC" id="3.1.3.48" evidence="2"/>
<dbReference type="Gene3D" id="3.40.50.2300">
    <property type="match status" value="1"/>
</dbReference>
<evidence type="ECO:0000256" key="5">
    <source>
        <dbReference type="PIRSR" id="PIRSR617867-1"/>
    </source>
</evidence>
<comment type="similarity">
    <text evidence="1">Belongs to the low molecular weight phosphotyrosine protein phosphatase family.</text>
</comment>
<feature type="active site" description="Proton donor" evidence="5">
    <location>
        <position position="109"/>
    </location>
</feature>
<sequence length="150" mass="17280">MAEGVFCDLLVRHDLRHFFSVSSAGTVSYQEGSPPDDRAIAVLQPLGIDISSVRARGAREHDLHEYDWIFTMDHENYEEILTFFPSHDQPRIHRVLEFVEGRSGDEVADPYYGTFREFEGVAEDLSLACEQILERMFEHYPYLAQHSGRS</sequence>
<evidence type="ECO:0000256" key="4">
    <source>
        <dbReference type="ARBA" id="ARBA00022912"/>
    </source>
</evidence>
<evidence type="ECO:0000313" key="7">
    <source>
        <dbReference type="EMBL" id="EAT60074.1"/>
    </source>
</evidence>
<dbReference type="PANTHER" id="PTHR11717">
    <property type="entry name" value="LOW MOLECULAR WEIGHT PROTEIN TYROSINE PHOSPHATASE"/>
    <property type="match status" value="1"/>
</dbReference>
<evidence type="ECO:0000313" key="8">
    <source>
        <dbReference type="Proteomes" id="UP000004162"/>
    </source>
</evidence>
<dbReference type="InterPro" id="IPR036196">
    <property type="entry name" value="Ptyr_pPase_sf"/>
</dbReference>
<dbReference type="InterPro" id="IPR023485">
    <property type="entry name" value="Ptyr_pPase"/>
</dbReference>
<dbReference type="InterPro" id="IPR050438">
    <property type="entry name" value="LMW_PTPase"/>
</dbReference>
<gene>
    <name evidence="7" type="ORF">CferDRAFT_2081</name>
</gene>
<keyword evidence="3" id="KW-0378">Hydrolase</keyword>
<proteinExistence type="inferred from homology"/>
<organism evidence="7 8">
    <name type="scientific">Chlorobium ferrooxidans DSM 13031</name>
    <dbReference type="NCBI Taxonomy" id="377431"/>
    <lineage>
        <taxon>Bacteria</taxon>
        <taxon>Pseudomonadati</taxon>
        <taxon>Chlorobiota</taxon>
        <taxon>Chlorobiia</taxon>
        <taxon>Chlorobiales</taxon>
        <taxon>Chlorobiaceae</taxon>
        <taxon>Chlorobium/Pelodictyon group</taxon>
        <taxon>Chlorobium</taxon>
    </lineage>
</organism>
<dbReference type="Proteomes" id="UP000004162">
    <property type="component" value="Unassembled WGS sequence"/>
</dbReference>
<dbReference type="GO" id="GO:0004725">
    <property type="term" value="F:protein tyrosine phosphatase activity"/>
    <property type="evidence" value="ECO:0007669"/>
    <property type="project" value="UniProtKB-EC"/>
</dbReference>
<evidence type="ECO:0000256" key="1">
    <source>
        <dbReference type="ARBA" id="ARBA00011063"/>
    </source>
</evidence>
<dbReference type="EMBL" id="AASE01000001">
    <property type="protein sequence ID" value="EAT60074.1"/>
    <property type="molecule type" value="Genomic_DNA"/>
</dbReference>
<dbReference type="CDD" id="cd16343">
    <property type="entry name" value="LMWPTP"/>
    <property type="match status" value="1"/>
</dbReference>
<keyword evidence="8" id="KW-1185">Reference proteome</keyword>
<dbReference type="AlphaFoldDB" id="Q0YUF7"/>
<reference evidence="7 8" key="2">
    <citation type="submission" date="2006-07" db="EMBL/GenBank/DDBJ databases">
        <title>Sequencing of the draft genome and assembly of Chlorobium ferroxidans DSM 13031.</title>
        <authorList>
            <consortium name="US DOE Joint Genome Institute (JGI-PGF)"/>
            <person name="Copeland A."/>
            <person name="Lucas S."/>
            <person name="Lapidus A."/>
            <person name="Barry K."/>
            <person name="Glavina del Rio T."/>
            <person name="Dalin E."/>
            <person name="Tice H."/>
            <person name="Bruce D."/>
            <person name="Pitluck S."/>
            <person name="Richardson P."/>
        </authorList>
    </citation>
    <scope>NUCLEOTIDE SEQUENCE [LARGE SCALE GENOMIC DNA]</scope>
    <source>
        <strain evidence="7 8">DSM 13031</strain>
    </source>
</reference>
<evidence type="ECO:0000259" key="6">
    <source>
        <dbReference type="SMART" id="SM00226"/>
    </source>
</evidence>
<evidence type="ECO:0000256" key="2">
    <source>
        <dbReference type="ARBA" id="ARBA00013064"/>
    </source>
</evidence>
<reference evidence="7 8" key="1">
    <citation type="submission" date="2006-07" db="EMBL/GenBank/DDBJ databases">
        <title>Annotation of the draft genome assembly of Chlorobium ferroxidans DSM 13031.</title>
        <authorList>
            <consortium name="US DOE Joint Genome Institute (JGI-ORNL)"/>
            <person name="Larimer F."/>
            <person name="Land M."/>
            <person name="Hauser L."/>
        </authorList>
    </citation>
    <scope>NUCLEOTIDE SEQUENCE [LARGE SCALE GENOMIC DNA]</scope>
    <source>
        <strain evidence="7 8">DSM 13031</strain>
    </source>
</reference>
<dbReference type="OrthoDB" id="9784339at2"/>
<protein>
    <recommendedName>
        <fullName evidence="2">protein-tyrosine-phosphatase</fullName>
        <ecNumber evidence="2">3.1.3.48</ecNumber>
    </recommendedName>
</protein>
<dbReference type="PRINTS" id="PR00719">
    <property type="entry name" value="LMWPTPASE"/>
</dbReference>
<dbReference type="InterPro" id="IPR017867">
    <property type="entry name" value="Tyr_phospatase_low_mol_wt"/>
</dbReference>
<dbReference type="Pfam" id="PF01451">
    <property type="entry name" value="LMWPc"/>
    <property type="match status" value="1"/>
</dbReference>
<dbReference type="PANTHER" id="PTHR11717:SF7">
    <property type="entry name" value="LOW MOLECULAR WEIGHT PHOSPHOTYROSINE PROTEIN PHOSPHATASE"/>
    <property type="match status" value="1"/>
</dbReference>
<dbReference type="SUPFAM" id="SSF52788">
    <property type="entry name" value="Phosphotyrosine protein phosphatases I"/>
    <property type="match status" value="1"/>
</dbReference>
<feature type="domain" description="Phosphotyrosine protein phosphatase I" evidence="6">
    <location>
        <begin position="1"/>
        <end position="135"/>
    </location>
</feature>
<name>Q0YUF7_9CHLB</name>
<evidence type="ECO:0000256" key="3">
    <source>
        <dbReference type="ARBA" id="ARBA00022801"/>
    </source>
</evidence>
<comment type="caution">
    <text evidence="7">The sequence shown here is derived from an EMBL/GenBank/DDBJ whole genome shotgun (WGS) entry which is preliminary data.</text>
</comment>
<keyword evidence="4" id="KW-0904">Protein phosphatase</keyword>
<dbReference type="SMART" id="SM00226">
    <property type="entry name" value="LMWPc"/>
    <property type="match status" value="1"/>
</dbReference>
<accession>Q0YUF7</accession>